<proteinExistence type="inferred from homology"/>
<feature type="region of interest" description="Disordered" evidence="3">
    <location>
        <begin position="192"/>
        <end position="221"/>
    </location>
</feature>
<feature type="compositionally biased region" description="Polar residues" evidence="3">
    <location>
        <begin position="205"/>
        <end position="220"/>
    </location>
</feature>
<dbReference type="Gene3D" id="3.40.718.10">
    <property type="entry name" value="Isopropylmalate Dehydrogenase"/>
    <property type="match status" value="1"/>
</dbReference>
<sequence>MEGVQAKNLSVPKDKMVAETVTTKEGPGSTHRKRTIPAWAKRALIHPLGNKVKFLSKICTVTNLVTDEVVLVAKRYKNIYVADFESLQSGDLNCLKAVDDDAELWHRRLGHAKSVHVIFDESHPSFEKNAEKDQDGEPLLVPSEVINMTNGKAYMMSQVKETNEDNAASSLTELSTSITTTEAEERVVDVVQGTPLASEKRIKENQSNLPSSSQNEPRTSNWRHQRFAIAKSVSMVIVSNSSQLRRVTGPIVITFAKKSSQFRSASWAGDLRKCEVYRHKCDVYSSHNCEQCSHLRGEKGRPTFAFAKPRPHLRTYHCKCDNCACVITKFCSERIGKYAFEYAYLNNRKKATAVASKYPGIKYNEIIVDNCCMQLVSKPERAI</sequence>
<organism evidence="4 5">
    <name type="scientific">Nicotiana sylvestris</name>
    <name type="common">Wood tobacco</name>
    <name type="synonym">South American tobacco</name>
    <dbReference type="NCBI Taxonomy" id="4096"/>
    <lineage>
        <taxon>Eukaryota</taxon>
        <taxon>Viridiplantae</taxon>
        <taxon>Streptophyta</taxon>
        <taxon>Embryophyta</taxon>
        <taxon>Tracheophyta</taxon>
        <taxon>Spermatophyta</taxon>
        <taxon>Magnoliopsida</taxon>
        <taxon>eudicotyledons</taxon>
        <taxon>Gunneridae</taxon>
        <taxon>Pentapetalae</taxon>
        <taxon>asterids</taxon>
        <taxon>lamiids</taxon>
        <taxon>Solanales</taxon>
        <taxon>Solanaceae</taxon>
        <taxon>Nicotianoideae</taxon>
        <taxon>Nicotianeae</taxon>
        <taxon>Nicotiana</taxon>
    </lineage>
</organism>
<dbReference type="SUPFAM" id="SSF53659">
    <property type="entry name" value="Isocitrate/Isopropylmalate dehydrogenase-like"/>
    <property type="match status" value="1"/>
</dbReference>
<dbReference type="GO" id="GO:0006099">
    <property type="term" value="P:tricarboxylic acid cycle"/>
    <property type="evidence" value="ECO:0007669"/>
    <property type="project" value="UniProtKB-KW"/>
</dbReference>
<dbReference type="PANTHER" id="PTHR11835:SF42">
    <property type="entry name" value="ISOCITRATE DEHYDROGENASE [NAD] SUBUNIT BETA, MITOCHONDRIAL"/>
    <property type="match status" value="1"/>
</dbReference>
<dbReference type="RefSeq" id="XP_009799601.1">
    <property type="nucleotide sequence ID" value="XM_009801299.1"/>
</dbReference>
<dbReference type="Proteomes" id="UP000189701">
    <property type="component" value="Unplaced"/>
</dbReference>
<protein>
    <submittedName>
        <fullName evidence="5">Uncharacterized protein LOC104245660</fullName>
    </submittedName>
</protein>
<evidence type="ECO:0000256" key="1">
    <source>
        <dbReference type="ARBA" id="ARBA00007769"/>
    </source>
</evidence>
<reference evidence="4" key="1">
    <citation type="journal article" date="2013" name="Genome Biol.">
        <title>Reference genomes and transcriptomes of Nicotiana sylvestris and Nicotiana tomentosiformis.</title>
        <authorList>
            <person name="Sierro N."/>
            <person name="Battey J.N."/>
            <person name="Ouadi S."/>
            <person name="Bovet L."/>
            <person name="Goepfert S."/>
            <person name="Bakaher N."/>
            <person name="Peitsch M.C."/>
            <person name="Ivanov N.V."/>
        </authorList>
    </citation>
    <scope>NUCLEOTIDE SEQUENCE [LARGE SCALE GENOMIC DNA]</scope>
</reference>
<dbReference type="AlphaFoldDB" id="A0A1U7YCB9"/>
<evidence type="ECO:0000256" key="2">
    <source>
        <dbReference type="ARBA" id="ARBA00022532"/>
    </source>
</evidence>
<name>A0A1U7YCB9_NICSY</name>
<dbReference type="eggNOG" id="KOG0784">
    <property type="taxonomic scope" value="Eukaryota"/>
</dbReference>
<evidence type="ECO:0000313" key="5">
    <source>
        <dbReference type="RefSeq" id="XP_009799601.1"/>
    </source>
</evidence>
<dbReference type="STRING" id="4096.A0A1U7YCB9"/>
<dbReference type="GO" id="GO:0004449">
    <property type="term" value="F:isocitrate dehydrogenase (NAD+) activity"/>
    <property type="evidence" value="ECO:0007669"/>
    <property type="project" value="TreeGrafter"/>
</dbReference>
<evidence type="ECO:0000313" key="4">
    <source>
        <dbReference type="Proteomes" id="UP000189701"/>
    </source>
</evidence>
<dbReference type="GO" id="GO:0006102">
    <property type="term" value="P:isocitrate metabolic process"/>
    <property type="evidence" value="ECO:0007669"/>
    <property type="project" value="TreeGrafter"/>
</dbReference>
<accession>A0A1U7YCB9</accession>
<reference evidence="5" key="2">
    <citation type="submission" date="2025-08" db="UniProtKB">
        <authorList>
            <consortium name="RefSeq"/>
        </authorList>
    </citation>
    <scope>IDENTIFICATION</scope>
    <source>
        <tissue evidence="5">Leaf</tissue>
    </source>
</reference>
<keyword evidence="2" id="KW-0816">Tricarboxylic acid cycle</keyword>
<keyword evidence="4" id="KW-1185">Reference proteome</keyword>
<comment type="similarity">
    <text evidence="1">Belongs to the isocitrate and isopropylmalate dehydrogenases family.</text>
</comment>
<gene>
    <name evidence="5" type="primary">LOC104245660</name>
</gene>
<evidence type="ECO:0000256" key="3">
    <source>
        <dbReference type="SAM" id="MobiDB-lite"/>
    </source>
</evidence>
<dbReference type="PANTHER" id="PTHR11835">
    <property type="entry name" value="DECARBOXYLATING DEHYDROGENASES-ISOCITRATE, ISOPROPYLMALATE, TARTRATE"/>
    <property type="match status" value="1"/>
</dbReference>
<dbReference type="GO" id="GO:0005739">
    <property type="term" value="C:mitochondrion"/>
    <property type="evidence" value="ECO:0007669"/>
    <property type="project" value="TreeGrafter"/>
</dbReference>